<name>A0ABT8FJY3_9ACTN</name>
<accession>A0ABT8FJY3</accession>
<proteinExistence type="predicted"/>
<sequence length="226" mass="23184">MDDLTRRSWSRCLLVEALVTTALAALGLLVRPVADQALPAPGATFDQVLVGACAVAVLVAAAWLWLVTTVVVAEALRGASGGRASSRVGVPRALRVAVLAACGAALVVPAPALGAERPHPLDGLPMPDRATSTSAWVAAAVADASRPGHGSGADVTAARTHLVRAGDSLWALAAADLSPAADPRDVARRAHRLHQLNRAVIGDDPDLIHPGQRLHLPPAAHRGDHS</sequence>
<keyword evidence="2" id="KW-0812">Transmembrane</keyword>
<dbReference type="CDD" id="cd00118">
    <property type="entry name" value="LysM"/>
    <property type="match status" value="1"/>
</dbReference>
<dbReference type="InterPro" id="IPR018392">
    <property type="entry name" value="LysM"/>
</dbReference>
<keyword evidence="2" id="KW-1133">Transmembrane helix</keyword>
<feature type="transmembrane region" description="Helical" evidence="2">
    <location>
        <begin position="93"/>
        <end position="113"/>
    </location>
</feature>
<dbReference type="RefSeq" id="WP_300954093.1">
    <property type="nucleotide sequence ID" value="NZ_JAUHJQ010000009.1"/>
</dbReference>
<evidence type="ECO:0000256" key="1">
    <source>
        <dbReference type="SAM" id="MobiDB-lite"/>
    </source>
</evidence>
<feature type="transmembrane region" description="Helical" evidence="2">
    <location>
        <begin position="49"/>
        <end position="72"/>
    </location>
</feature>
<dbReference type="Gene3D" id="3.10.350.10">
    <property type="entry name" value="LysM domain"/>
    <property type="match status" value="1"/>
</dbReference>
<dbReference type="InterPro" id="IPR036779">
    <property type="entry name" value="LysM_dom_sf"/>
</dbReference>
<dbReference type="EMBL" id="JAUHJQ010000009">
    <property type="protein sequence ID" value="MDN4174988.1"/>
    <property type="molecule type" value="Genomic_DNA"/>
</dbReference>
<evidence type="ECO:0000313" key="5">
    <source>
        <dbReference type="Proteomes" id="UP001168620"/>
    </source>
</evidence>
<protein>
    <recommendedName>
        <fullName evidence="3">LysM domain-containing protein</fullName>
    </recommendedName>
</protein>
<comment type="caution">
    <text evidence="4">The sequence shown here is derived from an EMBL/GenBank/DDBJ whole genome shotgun (WGS) entry which is preliminary data.</text>
</comment>
<organism evidence="4 5">
    <name type="scientific">Nocardioides oceani</name>
    <dbReference type="NCBI Taxonomy" id="3058369"/>
    <lineage>
        <taxon>Bacteria</taxon>
        <taxon>Bacillati</taxon>
        <taxon>Actinomycetota</taxon>
        <taxon>Actinomycetes</taxon>
        <taxon>Propionibacteriales</taxon>
        <taxon>Nocardioidaceae</taxon>
        <taxon>Nocardioides</taxon>
    </lineage>
</organism>
<dbReference type="Proteomes" id="UP001168620">
    <property type="component" value="Unassembled WGS sequence"/>
</dbReference>
<feature type="transmembrane region" description="Helical" evidence="2">
    <location>
        <begin position="12"/>
        <end position="29"/>
    </location>
</feature>
<feature type="region of interest" description="Disordered" evidence="1">
    <location>
        <begin position="202"/>
        <end position="226"/>
    </location>
</feature>
<dbReference type="PROSITE" id="PS51782">
    <property type="entry name" value="LYSM"/>
    <property type="match status" value="1"/>
</dbReference>
<keyword evidence="5" id="KW-1185">Reference proteome</keyword>
<keyword evidence="2" id="KW-0472">Membrane</keyword>
<reference evidence="4" key="1">
    <citation type="submission" date="2023-06" db="EMBL/GenBank/DDBJ databases">
        <title>Draft genome sequence of Nocardioides sp. SOB77.</title>
        <authorList>
            <person name="Zhang G."/>
        </authorList>
    </citation>
    <scope>NUCLEOTIDE SEQUENCE</scope>
    <source>
        <strain evidence="4">SOB77</strain>
    </source>
</reference>
<evidence type="ECO:0000259" key="3">
    <source>
        <dbReference type="PROSITE" id="PS51782"/>
    </source>
</evidence>
<evidence type="ECO:0000313" key="4">
    <source>
        <dbReference type="EMBL" id="MDN4174988.1"/>
    </source>
</evidence>
<feature type="domain" description="LysM" evidence="3">
    <location>
        <begin position="159"/>
        <end position="216"/>
    </location>
</feature>
<evidence type="ECO:0000256" key="2">
    <source>
        <dbReference type="SAM" id="Phobius"/>
    </source>
</evidence>
<gene>
    <name evidence="4" type="ORF">QWY28_18640</name>
</gene>